<evidence type="ECO:0000313" key="1">
    <source>
        <dbReference type="EMBL" id="CAA2105836.1"/>
    </source>
</evidence>
<dbReference type="EMBL" id="LR743507">
    <property type="protein sequence ID" value="CAA2105836.1"/>
    <property type="molecule type" value="Genomic_DNA"/>
</dbReference>
<protein>
    <submittedName>
        <fullName evidence="1">Uncharacterized protein</fullName>
    </submittedName>
</protein>
<dbReference type="RefSeq" id="WP_339091032.1">
    <property type="nucleotide sequence ID" value="NZ_LR743507.1"/>
</dbReference>
<dbReference type="AlphaFoldDB" id="A0A679JHS3"/>
<organism evidence="1">
    <name type="scientific">Variovorax paradoxus</name>
    <dbReference type="NCBI Taxonomy" id="34073"/>
    <lineage>
        <taxon>Bacteria</taxon>
        <taxon>Pseudomonadati</taxon>
        <taxon>Pseudomonadota</taxon>
        <taxon>Betaproteobacteria</taxon>
        <taxon>Burkholderiales</taxon>
        <taxon>Comamonadaceae</taxon>
        <taxon>Variovorax</taxon>
    </lineage>
</organism>
<reference evidence="1" key="1">
    <citation type="submission" date="2019-12" db="EMBL/GenBank/DDBJ databases">
        <authorList>
            <person name="Cremers G."/>
        </authorList>
    </citation>
    <scope>NUCLEOTIDE SEQUENCE</scope>
    <source>
        <strain evidence="1">Vvax</strain>
    </source>
</reference>
<proteinExistence type="predicted"/>
<sequence>MQTPPPADRPDVAALARAAALNLGADRLAAVEPILSAWIAAANELSRKMSDPAHQALMPVTVFVHAHEQPEDAA</sequence>
<gene>
    <name evidence="1" type="ORF">VVAX_03450</name>
</gene>
<accession>A0A679JHS3</accession>
<name>A0A679JHS3_VARPD</name>